<protein>
    <recommendedName>
        <fullName evidence="4">DUF4386 domain-containing protein</fullName>
    </recommendedName>
</protein>
<feature type="transmembrane region" description="Helical" evidence="1">
    <location>
        <begin position="126"/>
        <end position="146"/>
    </location>
</feature>
<keyword evidence="3" id="KW-1185">Reference proteome</keyword>
<sequence length="225" mass="23721">MRIDWLPVSAASLVVGATGLFYGAQTMPRPDGYGEVLEFVVRGPDGLLSPAVVLLLGATALILGLPALRSLVPQGRREIGGFLGMALLTLGVVMIAGFAQQLLMLRNVVTHVPLAPGDLTRVMEDGLQAGMLQGAHLAFFAGELLLARTLWGACRVPYWIPIALVLHPVALLAERLLGFTPFHGLPALFMAAGMAGAGIVANLNNQPRHASSRDIAARHARENAA</sequence>
<feature type="transmembrane region" description="Helical" evidence="1">
    <location>
        <begin position="80"/>
        <end position="99"/>
    </location>
</feature>
<feature type="transmembrane region" description="Helical" evidence="1">
    <location>
        <begin position="158"/>
        <end position="177"/>
    </location>
</feature>
<proteinExistence type="predicted"/>
<name>A0ABW1QVA9_9ACTN</name>
<dbReference type="EMBL" id="JBHSQI010000002">
    <property type="protein sequence ID" value="MFC6152807.1"/>
    <property type="molecule type" value="Genomic_DNA"/>
</dbReference>
<accession>A0ABW1QVA9</accession>
<dbReference type="RefSeq" id="WP_128219552.1">
    <property type="nucleotide sequence ID" value="NZ_CP034929.1"/>
</dbReference>
<evidence type="ECO:0000313" key="3">
    <source>
        <dbReference type="Proteomes" id="UP001596098"/>
    </source>
</evidence>
<evidence type="ECO:0000256" key="1">
    <source>
        <dbReference type="SAM" id="Phobius"/>
    </source>
</evidence>
<evidence type="ECO:0008006" key="4">
    <source>
        <dbReference type="Google" id="ProtNLM"/>
    </source>
</evidence>
<feature type="transmembrane region" description="Helical" evidence="1">
    <location>
        <begin position="47"/>
        <end position="68"/>
    </location>
</feature>
<dbReference type="Proteomes" id="UP001596098">
    <property type="component" value="Unassembled WGS sequence"/>
</dbReference>
<feature type="transmembrane region" description="Helical" evidence="1">
    <location>
        <begin position="183"/>
        <end position="203"/>
    </location>
</feature>
<reference evidence="3" key="1">
    <citation type="journal article" date="2019" name="Int. J. Syst. Evol. Microbiol.">
        <title>The Global Catalogue of Microorganisms (GCM) 10K type strain sequencing project: providing services to taxonomists for standard genome sequencing and annotation.</title>
        <authorList>
            <consortium name="The Broad Institute Genomics Platform"/>
            <consortium name="The Broad Institute Genome Sequencing Center for Infectious Disease"/>
            <person name="Wu L."/>
            <person name="Ma J."/>
        </authorList>
    </citation>
    <scope>NUCLEOTIDE SEQUENCE [LARGE SCALE GENOMIC DNA]</scope>
    <source>
        <strain evidence="3">DFY28</strain>
    </source>
</reference>
<keyword evidence="1" id="KW-1133">Transmembrane helix</keyword>
<organism evidence="2 3">
    <name type="scientific">Nocardioides yefusunii</name>
    <dbReference type="NCBI Taxonomy" id="2500546"/>
    <lineage>
        <taxon>Bacteria</taxon>
        <taxon>Bacillati</taxon>
        <taxon>Actinomycetota</taxon>
        <taxon>Actinomycetes</taxon>
        <taxon>Propionibacteriales</taxon>
        <taxon>Nocardioidaceae</taxon>
        <taxon>Nocardioides</taxon>
    </lineage>
</organism>
<keyword evidence="1" id="KW-0472">Membrane</keyword>
<comment type="caution">
    <text evidence="2">The sequence shown here is derived from an EMBL/GenBank/DDBJ whole genome shotgun (WGS) entry which is preliminary data.</text>
</comment>
<evidence type="ECO:0000313" key="2">
    <source>
        <dbReference type="EMBL" id="MFC6152807.1"/>
    </source>
</evidence>
<keyword evidence="1" id="KW-0812">Transmembrane</keyword>
<gene>
    <name evidence="2" type="ORF">ACFPWU_03890</name>
</gene>